<dbReference type="InterPro" id="IPR014284">
    <property type="entry name" value="RNA_pol_sigma-70_dom"/>
</dbReference>
<dbReference type="InterPro" id="IPR013324">
    <property type="entry name" value="RNA_pol_sigma_r3/r4-like"/>
</dbReference>
<dbReference type="GO" id="GO:0003677">
    <property type="term" value="F:DNA binding"/>
    <property type="evidence" value="ECO:0007669"/>
    <property type="project" value="UniProtKB-KW"/>
</dbReference>
<gene>
    <name evidence="7" type="ORF">GTO89_02525</name>
</gene>
<keyword evidence="4" id="KW-0238">DNA-binding</keyword>
<evidence type="ECO:0000256" key="3">
    <source>
        <dbReference type="ARBA" id="ARBA00023082"/>
    </source>
</evidence>
<keyword evidence="5" id="KW-0804">Transcription</keyword>
<dbReference type="GO" id="GO:0006352">
    <property type="term" value="P:DNA-templated transcription initiation"/>
    <property type="evidence" value="ECO:0007669"/>
    <property type="project" value="InterPro"/>
</dbReference>
<evidence type="ECO:0000313" key="8">
    <source>
        <dbReference type="Proteomes" id="UP000471031"/>
    </source>
</evidence>
<evidence type="ECO:0000313" key="7">
    <source>
        <dbReference type="EMBL" id="MZP41908.1"/>
    </source>
</evidence>
<dbReference type="CDD" id="cd06171">
    <property type="entry name" value="Sigma70_r4"/>
    <property type="match status" value="1"/>
</dbReference>
<dbReference type="EMBL" id="WXEX01000002">
    <property type="protein sequence ID" value="MZP41908.1"/>
    <property type="molecule type" value="Genomic_DNA"/>
</dbReference>
<keyword evidence="2" id="KW-0805">Transcription regulation</keyword>
<feature type="domain" description="HTH luxR-type" evidence="6">
    <location>
        <begin position="137"/>
        <end position="164"/>
    </location>
</feature>
<sequence>MDIDRQPIDQSTFCTVYASYYPKIYKYILRRVGNVDLASDLAGQTFEQAFVKKVTYQPERGTISSWLYAIAHNIIVDYRRSSKTMISLEALPSIPGSAEINPETITLSKEATKQLLEAMAKLNERERKVITLKYASGLANRKIATIMNLSDRNVGVILYRTLRKLRRMLEKNENYFCKR</sequence>
<protein>
    <submittedName>
        <fullName evidence="7">Sigma-70 family RNA polymerase sigma factor</fullName>
    </submittedName>
</protein>
<reference evidence="7 8" key="1">
    <citation type="submission" date="2020-01" db="EMBL/GenBank/DDBJ databases">
        <title>Whole genome sequence of Heliobacterium gestii DSM 11169.</title>
        <authorList>
            <person name="Kyndt J.A."/>
            <person name="Meyer T.E."/>
        </authorList>
    </citation>
    <scope>NUCLEOTIDE SEQUENCE [LARGE SCALE GENOMIC DNA]</scope>
    <source>
        <strain evidence="7 8">DSM 11169</strain>
    </source>
</reference>
<dbReference type="PANTHER" id="PTHR43133:SF52">
    <property type="entry name" value="ECF RNA POLYMERASE SIGMA FACTOR SIGL"/>
    <property type="match status" value="1"/>
</dbReference>
<dbReference type="GO" id="GO:0016987">
    <property type="term" value="F:sigma factor activity"/>
    <property type="evidence" value="ECO:0007669"/>
    <property type="project" value="UniProtKB-KW"/>
</dbReference>
<evidence type="ECO:0000256" key="5">
    <source>
        <dbReference type="ARBA" id="ARBA00023163"/>
    </source>
</evidence>
<dbReference type="Pfam" id="PF08281">
    <property type="entry name" value="Sigma70_r4_2"/>
    <property type="match status" value="1"/>
</dbReference>
<comment type="similarity">
    <text evidence="1">Belongs to the sigma-70 factor family. ECF subfamily.</text>
</comment>
<evidence type="ECO:0000256" key="2">
    <source>
        <dbReference type="ARBA" id="ARBA00023015"/>
    </source>
</evidence>
<organism evidence="7 8">
    <name type="scientific">Heliomicrobium gestii</name>
    <name type="common">Heliobacterium gestii</name>
    <dbReference type="NCBI Taxonomy" id="2699"/>
    <lineage>
        <taxon>Bacteria</taxon>
        <taxon>Bacillati</taxon>
        <taxon>Bacillota</taxon>
        <taxon>Clostridia</taxon>
        <taxon>Eubacteriales</taxon>
        <taxon>Heliobacteriaceae</taxon>
        <taxon>Heliomicrobium</taxon>
    </lineage>
</organism>
<dbReference type="SUPFAM" id="SSF88946">
    <property type="entry name" value="Sigma2 domain of RNA polymerase sigma factors"/>
    <property type="match status" value="1"/>
</dbReference>
<name>A0A845L6Q8_HELGE</name>
<dbReference type="AlphaFoldDB" id="A0A845L6Q8"/>
<comment type="caution">
    <text evidence="7">The sequence shown here is derived from an EMBL/GenBank/DDBJ whole genome shotgun (WGS) entry which is preliminary data.</text>
</comment>
<dbReference type="Gene3D" id="1.10.1740.10">
    <property type="match status" value="1"/>
</dbReference>
<proteinExistence type="inferred from homology"/>
<evidence type="ECO:0000256" key="1">
    <source>
        <dbReference type="ARBA" id="ARBA00010641"/>
    </source>
</evidence>
<dbReference type="InterPro" id="IPR007627">
    <property type="entry name" value="RNA_pol_sigma70_r2"/>
</dbReference>
<accession>A0A845L6Q8</accession>
<dbReference type="Gene3D" id="1.10.10.10">
    <property type="entry name" value="Winged helix-like DNA-binding domain superfamily/Winged helix DNA-binding domain"/>
    <property type="match status" value="1"/>
</dbReference>
<keyword evidence="3" id="KW-0731">Sigma factor</keyword>
<dbReference type="InterPro" id="IPR039425">
    <property type="entry name" value="RNA_pol_sigma-70-like"/>
</dbReference>
<dbReference type="InterPro" id="IPR013249">
    <property type="entry name" value="RNA_pol_sigma70_r4_t2"/>
</dbReference>
<dbReference type="PROSITE" id="PS00622">
    <property type="entry name" value="HTH_LUXR_1"/>
    <property type="match status" value="1"/>
</dbReference>
<dbReference type="InterPro" id="IPR000792">
    <property type="entry name" value="Tscrpt_reg_LuxR_C"/>
</dbReference>
<dbReference type="SUPFAM" id="SSF88659">
    <property type="entry name" value="Sigma3 and sigma4 domains of RNA polymerase sigma factors"/>
    <property type="match status" value="1"/>
</dbReference>
<dbReference type="OrthoDB" id="9784984at2"/>
<keyword evidence="8" id="KW-1185">Reference proteome</keyword>
<dbReference type="InterPro" id="IPR036388">
    <property type="entry name" value="WH-like_DNA-bd_sf"/>
</dbReference>
<dbReference type="Proteomes" id="UP000471031">
    <property type="component" value="Unassembled WGS sequence"/>
</dbReference>
<dbReference type="RefSeq" id="WP_161260502.1">
    <property type="nucleotide sequence ID" value="NZ_JAFBDC010000002.1"/>
</dbReference>
<evidence type="ECO:0000259" key="6">
    <source>
        <dbReference type="PROSITE" id="PS00622"/>
    </source>
</evidence>
<dbReference type="Pfam" id="PF04542">
    <property type="entry name" value="Sigma70_r2"/>
    <property type="match status" value="1"/>
</dbReference>
<dbReference type="PANTHER" id="PTHR43133">
    <property type="entry name" value="RNA POLYMERASE ECF-TYPE SIGMA FACTO"/>
    <property type="match status" value="1"/>
</dbReference>
<dbReference type="NCBIfam" id="TIGR02937">
    <property type="entry name" value="sigma70-ECF"/>
    <property type="match status" value="1"/>
</dbReference>
<evidence type="ECO:0000256" key="4">
    <source>
        <dbReference type="ARBA" id="ARBA00023125"/>
    </source>
</evidence>
<dbReference type="InterPro" id="IPR013325">
    <property type="entry name" value="RNA_pol_sigma_r2"/>
</dbReference>